<keyword evidence="3" id="KW-0614">Plasmid</keyword>
<feature type="domain" description="MobA/VirD2-like nuclease" evidence="2">
    <location>
        <begin position="57"/>
        <end position="165"/>
    </location>
</feature>
<sequence length="735" mass="87789">MLLDEIEEELKRRRTPKPNEKIFYPSYEKGEYKRSKIPMVKNISSLGPINTKNALEYITKNTNDGLLFSKDGKKISVEDKYNEWKKDFSFLENSKEALHLVFSIDEKKNEKNFEALEKSVIDTLRQNFFEYDYVYVLHTTQEKPHAHVILNKRNIYTKKKIHFKTKDDCKNFYGKLRSDFADNLNFYNKDFNYKSFYNVDKDLMLNLTKKEVTKVNKKDNIIKVLLNEALKNKDTYSKIIEDTNKSIYENIMNNNRVIDNKDKTQIKTQLDSLNFLKKKIKYFTRLEDNASKNLKNIEFIKEQISEDNLIDIEKVIKYFNSPSQRKLMSLTAVKLLAEIEKDFRDLKFSYDKDLTNLLKDDKFQIDYLSNKTNAFKIHKLYRQTLKRKFANDFIINNPMNENRPNYELPIHSQKIKKQLDENIKNIKLLFVARTDKVEILLSKAINRLELEKLDNEEIEKLNKSILHYKRELDFIEKVSLNDKEMNVNLIDINRYVKQLEKDVKKLNIKSSAFKIMNFYNEAIARESKNNSLKDFSSVNKHYEKTNEKLQSIKKELKNLFKERDLHNSTSLEKMNKYLYYVEEDKREDLMKGIDWLRNEKRFIFETKLKLFDADTKEEQKDILQDINNINDNNKAIDIIKVIEAIDIQLEVKKDDSYLIESKNKLYKILDSRRTKIIKIINGLKDKLFDTNITLGDEQRNSIKNSIKVFKEEKQLIDNFKDKPLRNKDINLSRDR</sequence>
<dbReference type="EMBL" id="KF740630">
    <property type="protein sequence ID" value="AHG28750.1"/>
    <property type="molecule type" value="Genomic_DNA"/>
</dbReference>
<feature type="coiled-coil region" evidence="1">
    <location>
        <begin position="441"/>
        <end position="509"/>
    </location>
</feature>
<name>W0M0J5_9BACT</name>
<dbReference type="Pfam" id="PF03432">
    <property type="entry name" value="Relaxase"/>
    <property type="match status" value="1"/>
</dbReference>
<evidence type="ECO:0000313" key="3">
    <source>
        <dbReference type="EMBL" id="AHG28750.1"/>
    </source>
</evidence>
<dbReference type="InterPro" id="IPR005094">
    <property type="entry name" value="Endonuclease_MobA/VirD2"/>
</dbReference>
<geneLocation type="plasmid" evidence="3">
    <name>AB-1119-LD</name>
</geneLocation>
<accession>W0M0J5</accession>
<proteinExistence type="predicted"/>
<reference evidence="3" key="1">
    <citation type="journal article" date="2014" name="PLoS ONE">
        <title>Presence and analysis of plasmids in human and animal associated arcobacter species.</title>
        <authorList>
            <person name="Douidah L."/>
            <person name="De Zutter L."/>
            <person name="Van Nieuwerburgh F."/>
            <person name="Deforce D."/>
            <person name="Ingmer H."/>
            <person name="Vandenberg O."/>
            <person name="Van den Abeele A.M."/>
            <person name="Houf K."/>
        </authorList>
    </citation>
    <scope>NUCLEOTIDE SEQUENCE</scope>
    <source>
        <strain evidence="3">AC1119</strain>
        <plasmid evidence="3">AB-1119-LD</plasmid>
    </source>
</reference>
<evidence type="ECO:0000256" key="1">
    <source>
        <dbReference type="SAM" id="Coils"/>
    </source>
</evidence>
<dbReference type="RefSeq" id="WP_032072651.1">
    <property type="nucleotide sequence ID" value="NC_025153.1"/>
</dbReference>
<dbReference type="AlphaFoldDB" id="W0M0J5"/>
<protein>
    <recommendedName>
        <fullName evidence="2">MobA/VirD2-like nuclease domain-containing protein</fullName>
    </recommendedName>
</protein>
<evidence type="ECO:0000259" key="2">
    <source>
        <dbReference type="Pfam" id="PF03432"/>
    </source>
</evidence>
<organism evidence="3">
    <name type="scientific">Aliarcobacter butzleri</name>
    <dbReference type="NCBI Taxonomy" id="28197"/>
    <lineage>
        <taxon>Bacteria</taxon>
        <taxon>Pseudomonadati</taxon>
        <taxon>Campylobacterota</taxon>
        <taxon>Epsilonproteobacteria</taxon>
        <taxon>Campylobacterales</taxon>
        <taxon>Arcobacteraceae</taxon>
        <taxon>Aliarcobacter</taxon>
    </lineage>
</organism>
<keyword evidence="1" id="KW-0175">Coiled coil</keyword>